<dbReference type="EMBL" id="CP089984">
    <property type="protein sequence ID" value="WXB17106.1"/>
    <property type="molecule type" value="Genomic_DNA"/>
</dbReference>
<protein>
    <submittedName>
        <fullName evidence="1">Uncharacterized protein</fullName>
    </submittedName>
</protein>
<gene>
    <name evidence="1" type="ORF">LZC94_07470</name>
</gene>
<dbReference type="Gene3D" id="3.10.180.10">
    <property type="entry name" value="2,3-Dihydroxybiphenyl 1,2-Dioxygenase, domain 1"/>
    <property type="match status" value="1"/>
</dbReference>
<dbReference type="InterPro" id="IPR029068">
    <property type="entry name" value="Glyas_Bleomycin-R_OHBP_Dase"/>
</dbReference>
<evidence type="ECO:0000313" key="2">
    <source>
        <dbReference type="Proteomes" id="UP001370348"/>
    </source>
</evidence>
<accession>A0ABZ2M1L0</accession>
<keyword evidence="2" id="KW-1185">Reference proteome</keyword>
<dbReference type="RefSeq" id="WP_394826736.1">
    <property type="nucleotide sequence ID" value="NZ_CP089984.1"/>
</dbReference>
<sequence>MSANKTLVLLGVYVEDAVATARDYEERLSMRRIAEHFIRTESATSECIIMAGSDEPPWVVIFSGQGKESIAARIVAERGVGLHRLVYLTAEYDRDLAWLRGRNLGRDGLVTLADQSSLRRVSAPLSELGVIVDLVEKPGTEHWLMPLLRSLGCDAHYG</sequence>
<name>A0ABZ2M1L0_9BACT</name>
<dbReference type="SUPFAM" id="SSF54593">
    <property type="entry name" value="Glyoxalase/Bleomycin resistance protein/Dihydroxybiphenyl dioxygenase"/>
    <property type="match status" value="1"/>
</dbReference>
<organism evidence="1 2">
    <name type="scientific">Pendulispora albinea</name>
    <dbReference type="NCBI Taxonomy" id="2741071"/>
    <lineage>
        <taxon>Bacteria</taxon>
        <taxon>Pseudomonadati</taxon>
        <taxon>Myxococcota</taxon>
        <taxon>Myxococcia</taxon>
        <taxon>Myxococcales</taxon>
        <taxon>Sorangiineae</taxon>
        <taxon>Pendulisporaceae</taxon>
        <taxon>Pendulispora</taxon>
    </lineage>
</organism>
<dbReference type="Proteomes" id="UP001370348">
    <property type="component" value="Chromosome"/>
</dbReference>
<evidence type="ECO:0000313" key="1">
    <source>
        <dbReference type="EMBL" id="WXB17106.1"/>
    </source>
</evidence>
<reference evidence="1 2" key="1">
    <citation type="submission" date="2021-12" db="EMBL/GenBank/DDBJ databases">
        <title>Discovery of the Pendulisporaceae a myxobacterial family with distinct sporulation behavior and unique specialized metabolism.</title>
        <authorList>
            <person name="Garcia R."/>
            <person name="Popoff A."/>
            <person name="Bader C.D."/>
            <person name="Loehr J."/>
            <person name="Walesch S."/>
            <person name="Walt C."/>
            <person name="Boldt J."/>
            <person name="Bunk B."/>
            <person name="Haeckl F.J.F.P.J."/>
            <person name="Gunesch A.P."/>
            <person name="Birkelbach J."/>
            <person name="Nuebel U."/>
            <person name="Pietschmann T."/>
            <person name="Bach T."/>
            <person name="Mueller R."/>
        </authorList>
    </citation>
    <scope>NUCLEOTIDE SEQUENCE [LARGE SCALE GENOMIC DNA]</scope>
    <source>
        <strain evidence="1 2">MSr11954</strain>
    </source>
</reference>
<proteinExistence type="predicted"/>